<dbReference type="Pfam" id="PF13556">
    <property type="entry name" value="HTH_30"/>
    <property type="match status" value="1"/>
</dbReference>
<dbReference type="InterPro" id="IPR042070">
    <property type="entry name" value="PucR_C-HTH_sf"/>
</dbReference>
<dbReference type="InterPro" id="IPR025736">
    <property type="entry name" value="PucR_C-HTH_dom"/>
</dbReference>
<dbReference type="Proteomes" id="UP000005714">
    <property type="component" value="Unassembled WGS sequence"/>
</dbReference>
<dbReference type="PANTHER" id="PTHR33744">
    <property type="entry name" value="CARBOHYDRATE DIACID REGULATOR"/>
    <property type="match status" value="1"/>
</dbReference>
<dbReference type="Gene3D" id="1.10.10.2840">
    <property type="entry name" value="PucR C-terminal helix-turn-helix domain"/>
    <property type="match status" value="1"/>
</dbReference>
<keyword evidence="4" id="KW-1185">Reference proteome</keyword>
<accession>D4YNE8</accession>
<feature type="domain" description="PucR C-terminal helix-turn-helix" evidence="1">
    <location>
        <begin position="315"/>
        <end position="371"/>
    </location>
</feature>
<feature type="domain" description="RsbT co-antagonist protein RsbRD N-terminal" evidence="2">
    <location>
        <begin position="20"/>
        <end position="155"/>
    </location>
</feature>
<dbReference type="eggNOG" id="COG2508">
    <property type="taxonomic scope" value="Bacteria"/>
</dbReference>
<dbReference type="InterPro" id="IPR025751">
    <property type="entry name" value="RsbRD_N_dom"/>
</dbReference>
<name>D4YNE8_9MICO</name>
<dbReference type="RefSeq" id="WP_005884437.1">
    <property type="nucleotide sequence ID" value="NZ_ADNU01000043.1"/>
</dbReference>
<evidence type="ECO:0000259" key="2">
    <source>
        <dbReference type="Pfam" id="PF14361"/>
    </source>
</evidence>
<proteinExistence type="predicted"/>
<evidence type="ECO:0000313" key="4">
    <source>
        <dbReference type="Proteomes" id="UP000005714"/>
    </source>
</evidence>
<reference evidence="3 4" key="1">
    <citation type="submission" date="2010-04" db="EMBL/GenBank/DDBJ databases">
        <authorList>
            <person name="Qin X."/>
            <person name="Bachman B."/>
            <person name="Battles P."/>
            <person name="Bell A."/>
            <person name="Bess C."/>
            <person name="Bickham C."/>
            <person name="Chaboub L."/>
            <person name="Chen D."/>
            <person name="Coyle M."/>
            <person name="Deiros D.R."/>
            <person name="Dinh H."/>
            <person name="Forbes L."/>
            <person name="Fowler G."/>
            <person name="Francisco L."/>
            <person name="Fu Q."/>
            <person name="Gubbala S."/>
            <person name="Hale W."/>
            <person name="Han Y."/>
            <person name="Hemphill L."/>
            <person name="Highlander S.K."/>
            <person name="Hirani K."/>
            <person name="Hogues M."/>
            <person name="Jackson L."/>
            <person name="Jakkamsetti A."/>
            <person name="Javaid M."/>
            <person name="Jiang H."/>
            <person name="Korchina V."/>
            <person name="Kovar C."/>
            <person name="Lara F."/>
            <person name="Lee S."/>
            <person name="Mata R."/>
            <person name="Mathew T."/>
            <person name="Moen C."/>
            <person name="Morales K."/>
            <person name="Munidasa M."/>
            <person name="Nazareth L."/>
            <person name="Ngo R."/>
            <person name="Nguyen L."/>
            <person name="Okwuonu G."/>
            <person name="Ongeri F."/>
            <person name="Patil S."/>
            <person name="Petrosino J."/>
            <person name="Pham C."/>
            <person name="Pham P."/>
            <person name="Pu L.-L."/>
            <person name="Puazo M."/>
            <person name="Raj R."/>
            <person name="Reid J."/>
            <person name="Rouhana J."/>
            <person name="Saada N."/>
            <person name="Shang Y."/>
            <person name="Simmons D."/>
            <person name="Thornton R."/>
            <person name="Warren J."/>
            <person name="Weissenberger G."/>
            <person name="Zhang J."/>
            <person name="Zhang L."/>
            <person name="Zhou C."/>
            <person name="Zhu D."/>
            <person name="Muzny D."/>
            <person name="Worley K."/>
            <person name="Gibbs R."/>
        </authorList>
    </citation>
    <scope>NUCLEOTIDE SEQUENCE [LARGE SCALE GENOMIC DNA]</scope>
    <source>
        <strain evidence="3 4">ATCC 49030</strain>
    </source>
</reference>
<dbReference type="OrthoDB" id="3190266at2"/>
<protein>
    <submittedName>
        <fullName evidence="3">Uncharacterized protein</fullName>
    </submittedName>
</protein>
<dbReference type="Pfam" id="PF14361">
    <property type="entry name" value="RsbRD_N"/>
    <property type="match status" value="1"/>
</dbReference>
<comment type="caution">
    <text evidence="3">The sequence shown here is derived from an EMBL/GenBank/DDBJ whole genome shotgun (WGS) entry which is preliminary data.</text>
</comment>
<sequence>MVTSAIRERIAQQLRTHKDTLLPVIIDYVRKECPLYIDVTDREIEESLEQNIEMCIRAGVTRTGNSDSHFLNWAQISRSRFEKSVPMEEIFQTYRFSIELIVAELIVLLNDSGCTASEQTSAITKVWQSANAYTVKLAQVYNHHQHMQASQDQAQKAILFDAIKSGAQLDHHVCQAADFFQLNDRTPYSYFIVAIPKGSTLPAHEVLRTLESRLTNGRGVCMATGSTIEGFSTDAISFPHTSIAIGPPRTLSELHYSYNVAHQISRTSVGQKLGTHFISDVGWRVAVLSHPEVLLPYKEKYVTPLERSGADVSTLLTSLEAYLAHDAHATDAARILHCHPNTLRYRITRFEELTSCSVDHSETRVELAWLFEALKVHELHQLS</sequence>
<dbReference type="STRING" id="585530.HMPREF0183_1458"/>
<dbReference type="PANTHER" id="PTHR33744:SF7">
    <property type="entry name" value="PUCR FAMILY TRANSCRIPTIONAL REGULATOR"/>
    <property type="match status" value="1"/>
</dbReference>
<gene>
    <name evidence="3" type="ORF">HMPREF0183_1458</name>
</gene>
<organism evidence="3 4">
    <name type="scientific">Brevibacterium mcbrellneri ATCC 49030</name>
    <dbReference type="NCBI Taxonomy" id="585530"/>
    <lineage>
        <taxon>Bacteria</taxon>
        <taxon>Bacillati</taxon>
        <taxon>Actinomycetota</taxon>
        <taxon>Actinomycetes</taxon>
        <taxon>Micrococcales</taxon>
        <taxon>Brevibacteriaceae</taxon>
        <taxon>Brevibacterium</taxon>
    </lineage>
</organism>
<dbReference type="InterPro" id="IPR051448">
    <property type="entry name" value="CdaR-like_regulators"/>
</dbReference>
<evidence type="ECO:0000259" key="1">
    <source>
        <dbReference type="Pfam" id="PF13556"/>
    </source>
</evidence>
<dbReference type="EMBL" id="ADNU01000043">
    <property type="protein sequence ID" value="EFG47194.1"/>
    <property type="molecule type" value="Genomic_DNA"/>
</dbReference>
<dbReference type="AlphaFoldDB" id="D4YNE8"/>
<evidence type="ECO:0000313" key="3">
    <source>
        <dbReference type="EMBL" id="EFG47194.1"/>
    </source>
</evidence>